<dbReference type="EMBL" id="JACHJD010000019">
    <property type="protein sequence ID" value="MBB5108586.1"/>
    <property type="molecule type" value="Genomic_DNA"/>
</dbReference>
<reference evidence="2 3" key="1">
    <citation type="submission" date="2020-08" db="EMBL/GenBank/DDBJ databases">
        <title>Genomic Encyclopedia of Type Strains, Phase III (KMG-III): the genomes of soil and plant-associated and newly described type strains.</title>
        <authorList>
            <person name="Whitman W."/>
        </authorList>
    </citation>
    <scope>NUCLEOTIDE SEQUENCE [LARGE SCALE GENOMIC DNA]</scope>
    <source>
        <strain evidence="2 3">CECT 3146</strain>
    </source>
</reference>
<dbReference type="RefSeq" id="WP_170316403.1">
    <property type="nucleotide sequence ID" value="NZ_BMSQ01000021.1"/>
</dbReference>
<evidence type="ECO:0000256" key="1">
    <source>
        <dbReference type="SAM" id="MobiDB-lite"/>
    </source>
</evidence>
<sequence>MRLGKALATGIAEEEPRGSAAFDEETPEPALDAEELEAAVAREVPVGR</sequence>
<dbReference type="Proteomes" id="UP000549009">
    <property type="component" value="Unassembled WGS sequence"/>
</dbReference>
<comment type="caution">
    <text evidence="2">The sequence shown here is derived from an EMBL/GenBank/DDBJ whole genome shotgun (WGS) entry which is preliminary data.</text>
</comment>
<feature type="compositionally biased region" description="Low complexity" evidence="1">
    <location>
        <begin position="38"/>
        <end position="48"/>
    </location>
</feature>
<name>A0A7W8B1J8_STRST</name>
<feature type="region of interest" description="Disordered" evidence="1">
    <location>
        <begin position="1"/>
        <end position="48"/>
    </location>
</feature>
<organism evidence="2 3">
    <name type="scientific">Streptomyces spectabilis</name>
    <dbReference type="NCBI Taxonomy" id="68270"/>
    <lineage>
        <taxon>Bacteria</taxon>
        <taxon>Bacillati</taxon>
        <taxon>Actinomycetota</taxon>
        <taxon>Actinomycetes</taxon>
        <taxon>Kitasatosporales</taxon>
        <taxon>Streptomycetaceae</taxon>
        <taxon>Streptomyces</taxon>
    </lineage>
</organism>
<proteinExistence type="predicted"/>
<feature type="compositionally biased region" description="Acidic residues" evidence="1">
    <location>
        <begin position="22"/>
        <end position="37"/>
    </location>
</feature>
<evidence type="ECO:0000313" key="2">
    <source>
        <dbReference type="EMBL" id="MBB5108586.1"/>
    </source>
</evidence>
<protein>
    <submittedName>
        <fullName evidence="2">Uncharacterized protein</fullName>
    </submittedName>
</protein>
<gene>
    <name evidence="2" type="ORF">FHS40_007708</name>
</gene>
<accession>A0A7W8B1J8</accession>
<keyword evidence="3" id="KW-1185">Reference proteome</keyword>
<dbReference type="AlphaFoldDB" id="A0A7W8B1J8"/>
<evidence type="ECO:0000313" key="3">
    <source>
        <dbReference type="Proteomes" id="UP000549009"/>
    </source>
</evidence>